<dbReference type="AlphaFoldDB" id="A0A670JNZ7"/>
<keyword evidence="14" id="KW-1185">Reference proteome</keyword>
<dbReference type="GeneTree" id="ENSGT01040000240444"/>
<evidence type="ECO:0000259" key="12">
    <source>
        <dbReference type="PROSITE" id="PS50262"/>
    </source>
</evidence>
<feature type="domain" description="G-protein coupled receptors family 1 profile" evidence="12">
    <location>
        <begin position="28"/>
        <end position="270"/>
    </location>
</feature>
<evidence type="ECO:0000256" key="6">
    <source>
        <dbReference type="ARBA" id="ARBA00023136"/>
    </source>
</evidence>
<dbReference type="Proteomes" id="UP000472272">
    <property type="component" value="Chromosome 5"/>
</dbReference>
<evidence type="ECO:0000256" key="7">
    <source>
        <dbReference type="ARBA" id="ARBA00023170"/>
    </source>
</evidence>
<keyword evidence="7 10" id="KW-0675">Receptor</keyword>
<dbReference type="PRINTS" id="PR01157">
    <property type="entry name" value="P2YPURNOCPTR"/>
</dbReference>
<reference evidence="13 14" key="1">
    <citation type="journal article" date="2019" name="Proc. Natl. Acad. Sci. U.S.A.">
        <title>Regulatory changes in pterin and carotenoid genes underlie balanced color polymorphisms in the wall lizard.</title>
        <authorList>
            <person name="Andrade P."/>
            <person name="Pinho C."/>
            <person name="Perez I de Lanuza G."/>
            <person name="Afonso S."/>
            <person name="Brejcha J."/>
            <person name="Rubin C.J."/>
            <person name="Wallerman O."/>
            <person name="Pereira P."/>
            <person name="Sabatino S.J."/>
            <person name="Bellati A."/>
            <person name="Pellitteri-Rosa D."/>
            <person name="Bosakova Z."/>
            <person name="Bunikis I."/>
            <person name="Carretero M.A."/>
            <person name="Feiner N."/>
            <person name="Marsik P."/>
            <person name="Pauperio F."/>
            <person name="Salvi D."/>
            <person name="Soler L."/>
            <person name="While G.M."/>
            <person name="Uller T."/>
            <person name="Font E."/>
            <person name="Andersson L."/>
            <person name="Carneiro M."/>
        </authorList>
    </citation>
    <scope>NUCLEOTIDE SEQUENCE</scope>
</reference>
<dbReference type="InterPro" id="IPR000276">
    <property type="entry name" value="GPCR_Rhodpsn"/>
</dbReference>
<dbReference type="PRINTS" id="PR00237">
    <property type="entry name" value="GPCRRHODOPSN"/>
</dbReference>
<sequence length="314" mass="35938">VGQSGCGFTSIWNWIGWLLPVTLFGVIFNTVALWVFCLKLGKWTETRVYMISLVLADYTLLITLPFIMYFHYHEWPIDTFCFVVFGINCMNMPMSMGVIMLIAIDRYIAIKHPLKAKVIRSPRKAALFCLFVGLCCLVYTITRIRSFEIKEGYVCFYSHFGQNVPHALIKPIVFFFIPLVILLFCSVQVIRCLRKKHNAGPHEEKLTQKAIWVVSVNLATFIICFLPFHLSFLLSYILKAIRGSECELQNVMHITSCIANLNCCVDAVCYYMVTKEFQEAAALLPHFNAMQSRSNLTQDLQLQSKAPEMAPLQS</sequence>
<dbReference type="SUPFAM" id="SSF81321">
    <property type="entry name" value="Family A G protein-coupled receptor-like"/>
    <property type="match status" value="1"/>
</dbReference>
<evidence type="ECO:0000313" key="14">
    <source>
        <dbReference type="Proteomes" id="UP000472272"/>
    </source>
</evidence>
<evidence type="ECO:0000256" key="2">
    <source>
        <dbReference type="ARBA" id="ARBA00022475"/>
    </source>
</evidence>
<comment type="subcellular location">
    <subcellularLocation>
        <location evidence="1">Cell membrane</location>
        <topology evidence="1">Multi-pass membrane protein</topology>
    </subcellularLocation>
</comment>
<dbReference type="PANTHER" id="PTHR24232:SF97">
    <property type="entry name" value="G-PROTEIN COUPLED RECEPTORS FAMILY 1 PROFILE DOMAIN-CONTAINING PROTEIN"/>
    <property type="match status" value="1"/>
</dbReference>
<keyword evidence="3 10" id="KW-0812">Transmembrane</keyword>
<protein>
    <submittedName>
        <fullName evidence="13">G-protein coupled receptor 35-like</fullName>
    </submittedName>
</protein>
<dbReference type="PROSITE" id="PS00237">
    <property type="entry name" value="G_PROTEIN_RECEP_F1_1"/>
    <property type="match status" value="1"/>
</dbReference>
<evidence type="ECO:0000256" key="10">
    <source>
        <dbReference type="RuleBase" id="RU000688"/>
    </source>
</evidence>
<evidence type="ECO:0000256" key="9">
    <source>
        <dbReference type="ARBA" id="ARBA00023224"/>
    </source>
</evidence>
<keyword evidence="2" id="KW-1003">Cell membrane</keyword>
<gene>
    <name evidence="13" type="primary">LOC114598136</name>
</gene>
<proteinExistence type="inferred from homology"/>
<feature type="transmembrane region" description="Helical" evidence="11">
    <location>
        <begin position="211"/>
        <end position="238"/>
    </location>
</feature>
<reference evidence="13" key="3">
    <citation type="submission" date="2025-09" db="UniProtKB">
        <authorList>
            <consortium name="Ensembl"/>
        </authorList>
    </citation>
    <scope>IDENTIFICATION</scope>
</reference>
<reference evidence="13" key="2">
    <citation type="submission" date="2025-08" db="UniProtKB">
        <authorList>
            <consortium name="Ensembl"/>
        </authorList>
    </citation>
    <scope>IDENTIFICATION</scope>
</reference>
<keyword evidence="9 10" id="KW-0807">Transducer</keyword>
<dbReference type="GO" id="GO:0004930">
    <property type="term" value="F:G protein-coupled receptor activity"/>
    <property type="evidence" value="ECO:0007669"/>
    <property type="project" value="UniProtKB-KW"/>
</dbReference>
<dbReference type="InterPro" id="IPR017452">
    <property type="entry name" value="GPCR_Rhodpsn_7TM"/>
</dbReference>
<dbReference type="PANTHER" id="PTHR24232">
    <property type="entry name" value="G-PROTEIN COUPLED RECEPTOR"/>
    <property type="match status" value="1"/>
</dbReference>
<evidence type="ECO:0000256" key="4">
    <source>
        <dbReference type="ARBA" id="ARBA00022989"/>
    </source>
</evidence>
<evidence type="ECO:0000256" key="11">
    <source>
        <dbReference type="SAM" id="Phobius"/>
    </source>
</evidence>
<feature type="transmembrane region" description="Helical" evidence="11">
    <location>
        <begin position="125"/>
        <end position="142"/>
    </location>
</feature>
<dbReference type="GO" id="GO:0005886">
    <property type="term" value="C:plasma membrane"/>
    <property type="evidence" value="ECO:0007669"/>
    <property type="project" value="UniProtKB-SubCell"/>
</dbReference>
<dbReference type="GO" id="GO:0035025">
    <property type="term" value="P:positive regulation of Rho protein signal transduction"/>
    <property type="evidence" value="ECO:0007669"/>
    <property type="project" value="TreeGrafter"/>
</dbReference>
<keyword evidence="8" id="KW-0325">Glycoprotein</keyword>
<evidence type="ECO:0000256" key="3">
    <source>
        <dbReference type="ARBA" id="ARBA00022692"/>
    </source>
</evidence>
<evidence type="ECO:0000313" key="13">
    <source>
        <dbReference type="Ensembl" id="ENSPMRP00000024732.1"/>
    </source>
</evidence>
<dbReference type="Pfam" id="PF00001">
    <property type="entry name" value="7tm_1"/>
    <property type="match status" value="1"/>
</dbReference>
<evidence type="ECO:0000256" key="1">
    <source>
        <dbReference type="ARBA" id="ARBA00004651"/>
    </source>
</evidence>
<dbReference type="Ensembl" id="ENSPMRT00000026247.1">
    <property type="protein sequence ID" value="ENSPMRP00000024732.1"/>
    <property type="gene ID" value="ENSPMRG00000015990.1"/>
</dbReference>
<keyword evidence="4 11" id="KW-1133">Transmembrane helix</keyword>
<feature type="transmembrane region" description="Helical" evidence="11">
    <location>
        <begin position="14"/>
        <end position="36"/>
    </location>
</feature>
<dbReference type="GO" id="GO:0007200">
    <property type="term" value="P:phospholipase C-activating G protein-coupled receptor signaling pathway"/>
    <property type="evidence" value="ECO:0007669"/>
    <property type="project" value="TreeGrafter"/>
</dbReference>
<comment type="similarity">
    <text evidence="10">Belongs to the G-protein coupled receptor 1 family.</text>
</comment>
<name>A0A670JNZ7_PODMU</name>
<dbReference type="Gene3D" id="1.20.1070.10">
    <property type="entry name" value="Rhodopsin 7-helix transmembrane proteins"/>
    <property type="match status" value="1"/>
</dbReference>
<feature type="transmembrane region" description="Helical" evidence="11">
    <location>
        <begin position="168"/>
        <end position="190"/>
    </location>
</feature>
<feature type="transmembrane region" description="Helical" evidence="11">
    <location>
        <begin position="82"/>
        <end position="104"/>
    </location>
</feature>
<accession>A0A670JNZ7</accession>
<dbReference type="OMA" id="PICLISE"/>
<keyword evidence="5 10" id="KW-0297">G-protein coupled receptor</keyword>
<evidence type="ECO:0000256" key="8">
    <source>
        <dbReference type="ARBA" id="ARBA00023180"/>
    </source>
</evidence>
<feature type="transmembrane region" description="Helical" evidence="11">
    <location>
        <begin position="48"/>
        <end position="70"/>
    </location>
</feature>
<dbReference type="FunFam" id="1.20.1070.10:FF:000142">
    <property type="entry name" value="G protein-coupled receptor 55"/>
    <property type="match status" value="1"/>
</dbReference>
<keyword evidence="6 11" id="KW-0472">Membrane</keyword>
<organism evidence="13 14">
    <name type="scientific">Podarcis muralis</name>
    <name type="common">Wall lizard</name>
    <name type="synonym">Lacerta muralis</name>
    <dbReference type="NCBI Taxonomy" id="64176"/>
    <lineage>
        <taxon>Eukaryota</taxon>
        <taxon>Metazoa</taxon>
        <taxon>Chordata</taxon>
        <taxon>Craniata</taxon>
        <taxon>Vertebrata</taxon>
        <taxon>Euteleostomi</taxon>
        <taxon>Lepidosauria</taxon>
        <taxon>Squamata</taxon>
        <taxon>Bifurcata</taxon>
        <taxon>Unidentata</taxon>
        <taxon>Episquamata</taxon>
        <taxon>Laterata</taxon>
        <taxon>Lacertibaenia</taxon>
        <taxon>Lacertidae</taxon>
        <taxon>Podarcis</taxon>
    </lineage>
</organism>
<evidence type="ECO:0000256" key="5">
    <source>
        <dbReference type="ARBA" id="ARBA00023040"/>
    </source>
</evidence>
<dbReference type="PROSITE" id="PS50262">
    <property type="entry name" value="G_PROTEIN_RECEP_F1_2"/>
    <property type="match status" value="1"/>
</dbReference>